<dbReference type="PANTHER" id="PTHR23407">
    <property type="entry name" value="ATPASE INHIBITOR/5-FORMYLTETRAHYDROFOLATE CYCLO-LIGASE"/>
    <property type="match status" value="1"/>
</dbReference>
<comment type="similarity">
    <text evidence="1 5">Belongs to the 5-formyltetrahydrofolate cyclo-ligase family.</text>
</comment>
<accession>A0A6C2UJR7</accession>
<dbReference type="GO" id="GO:0046872">
    <property type="term" value="F:metal ion binding"/>
    <property type="evidence" value="ECO:0007669"/>
    <property type="project" value="UniProtKB-KW"/>
</dbReference>
<reference evidence="6 7" key="1">
    <citation type="submission" date="2019-04" db="EMBL/GenBank/DDBJ databases">
        <authorList>
            <person name="Van Vliet M D."/>
        </authorList>
    </citation>
    <scope>NUCLEOTIDE SEQUENCE [LARGE SCALE GENOMIC DNA]</scope>
    <source>
        <strain evidence="6 7">F21</strain>
    </source>
</reference>
<dbReference type="EC" id="6.3.3.2" evidence="5"/>
<proteinExistence type="inferred from homology"/>
<keyword evidence="3 4" id="KW-0067">ATP-binding</keyword>
<dbReference type="GO" id="GO:0030272">
    <property type="term" value="F:5-formyltetrahydrofolate cyclo-ligase activity"/>
    <property type="evidence" value="ECO:0007669"/>
    <property type="project" value="UniProtKB-EC"/>
</dbReference>
<keyword evidence="2 4" id="KW-0547">Nucleotide-binding</keyword>
<feature type="binding site" evidence="4">
    <location>
        <position position="51"/>
    </location>
    <ligand>
        <name>substrate</name>
    </ligand>
</feature>
<dbReference type="GO" id="GO:0009396">
    <property type="term" value="P:folic acid-containing compound biosynthetic process"/>
    <property type="evidence" value="ECO:0007669"/>
    <property type="project" value="TreeGrafter"/>
</dbReference>
<gene>
    <name evidence="6" type="ORF">SCARR_02184</name>
</gene>
<keyword evidence="5" id="KW-0460">Magnesium</keyword>
<dbReference type="EMBL" id="CAAHFH010000001">
    <property type="protein sequence ID" value="VGO20123.1"/>
    <property type="molecule type" value="Genomic_DNA"/>
</dbReference>
<dbReference type="PIRSF" id="PIRSF006806">
    <property type="entry name" value="FTHF_cligase"/>
    <property type="match status" value="1"/>
</dbReference>
<feature type="binding site" evidence="4">
    <location>
        <begin position="5"/>
        <end position="9"/>
    </location>
    <ligand>
        <name>ATP</name>
        <dbReference type="ChEBI" id="CHEBI:30616"/>
    </ligand>
</feature>
<dbReference type="InterPro" id="IPR002698">
    <property type="entry name" value="FTHF_cligase"/>
</dbReference>
<sequence>MPQTKQQLRSTIAAKRKMLDADWIEDASAKAIENLQSLPAFQSAKTVALYMAIGGEVRLEPLFAECWRLGKTTCIPVFNSSTRLYEMAEITENTRFETGNYGIPEPVAPNPVAIQEINLMVVPGVAFDASGNRLGRGGGYYDRLLDGFSGDIVAVAFDFQILPQIPCDSYDRPVQIIATETKNIKVRNER</sequence>
<evidence type="ECO:0000313" key="6">
    <source>
        <dbReference type="EMBL" id="VGO20123.1"/>
    </source>
</evidence>
<dbReference type="RefSeq" id="WP_136061565.1">
    <property type="nucleotide sequence ID" value="NZ_CAAHFH010000001.1"/>
</dbReference>
<comment type="catalytic activity">
    <reaction evidence="5">
        <text>(6S)-5-formyl-5,6,7,8-tetrahydrofolate + ATP = (6R)-5,10-methenyltetrahydrofolate + ADP + phosphate</text>
        <dbReference type="Rhea" id="RHEA:10488"/>
        <dbReference type="ChEBI" id="CHEBI:30616"/>
        <dbReference type="ChEBI" id="CHEBI:43474"/>
        <dbReference type="ChEBI" id="CHEBI:57455"/>
        <dbReference type="ChEBI" id="CHEBI:57457"/>
        <dbReference type="ChEBI" id="CHEBI:456216"/>
        <dbReference type="EC" id="6.3.3.2"/>
    </reaction>
</comment>
<feature type="binding site" evidence="4">
    <location>
        <begin position="133"/>
        <end position="141"/>
    </location>
    <ligand>
        <name>ATP</name>
        <dbReference type="ChEBI" id="CHEBI:30616"/>
    </ligand>
</feature>
<keyword evidence="7" id="KW-1185">Reference proteome</keyword>
<organism evidence="6 7">
    <name type="scientific">Pontiella sulfatireligans</name>
    <dbReference type="NCBI Taxonomy" id="2750658"/>
    <lineage>
        <taxon>Bacteria</taxon>
        <taxon>Pseudomonadati</taxon>
        <taxon>Kiritimatiellota</taxon>
        <taxon>Kiritimatiellia</taxon>
        <taxon>Kiritimatiellales</taxon>
        <taxon>Pontiellaceae</taxon>
        <taxon>Pontiella</taxon>
    </lineage>
</organism>
<protein>
    <recommendedName>
        <fullName evidence="5">5-formyltetrahydrofolate cyclo-ligase</fullName>
        <ecNumber evidence="5">6.3.3.2</ecNumber>
    </recommendedName>
</protein>
<dbReference type="GO" id="GO:0035999">
    <property type="term" value="P:tetrahydrofolate interconversion"/>
    <property type="evidence" value="ECO:0007669"/>
    <property type="project" value="TreeGrafter"/>
</dbReference>
<dbReference type="Gene3D" id="3.40.50.10420">
    <property type="entry name" value="NagB/RpiA/CoA transferase-like"/>
    <property type="match status" value="1"/>
</dbReference>
<dbReference type="AlphaFoldDB" id="A0A6C2UJR7"/>
<dbReference type="PANTHER" id="PTHR23407:SF1">
    <property type="entry name" value="5-FORMYLTETRAHYDROFOLATE CYCLO-LIGASE"/>
    <property type="match status" value="1"/>
</dbReference>
<dbReference type="GO" id="GO:0005524">
    <property type="term" value="F:ATP binding"/>
    <property type="evidence" value="ECO:0007669"/>
    <property type="project" value="UniProtKB-KW"/>
</dbReference>
<keyword evidence="5" id="KW-0479">Metal-binding</keyword>
<evidence type="ECO:0000256" key="1">
    <source>
        <dbReference type="ARBA" id="ARBA00010638"/>
    </source>
</evidence>
<dbReference type="SUPFAM" id="SSF100950">
    <property type="entry name" value="NagB/RpiA/CoA transferase-like"/>
    <property type="match status" value="1"/>
</dbReference>
<dbReference type="InterPro" id="IPR037171">
    <property type="entry name" value="NagB/RpiA_transferase-like"/>
</dbReference>
<evidence type="ECO:0000256" key="4">
    <source>
        <dbReference type="PIRSR" id="PIRSR006806-1"/>
    </source>
</evidence>
<dbReference type="Proteomes" id="UP000346198">
    <property type="component" value="Unassembled WGS sequence"/>
</dbReference>
<comment type="cofactor">
    <cofactor evidence="5">
        <name>Mg(2+)</name>
        <dbReference type="ChEBI" id="CHEBI:18420"/>
    </cofactor>
</comment>
<keyword evidence="6" id="KW-0436">Ligase</keyword>
<evidence type="ECO:0000256" key="5">
    <source>
        <dbReference type="RuleBase" id="RU361279"/>
    </source>
</evidence>
<dbReference type="InterPro" id="IPR024185">
    <property type="entry name" value="FTHF_cligase-like_sf"/>
</dbReference>
<evidence type="ECO:0000313" key="7">
    <source>
        <dbReference type="Proteomes" id="UP000346198"/>
    </source>
</evidence>
<feature type="binding site" evidence="4">
    <location>
        <position position="56"/>
    </location>
    <ligand>
        <name>substrate</name>
    </ligand>
</feature>
<evidence type="ECO:0000256" key="3">
    <source>
        <dbReference type="ARBA" id="ARBA00022840"/>
    </source>
</evidence>
<evidence type="ECO:0000256" key="2">
    <source>
        <dbReference type="ARBA" id="ARBA00022741"/>
    </source>
</evidence>
<dbReference type="NCBIfam" id="TIGR02727">
    <property type="entry name" value="MTHFS_bact"/>
    <property type="match status" value="1"/>
</dbReference>
<name>A0A6C2UJR7_9BACT</name>
<dbReference type="Pfam" id="PF01812">
    <property type="entry name" value="5-FTHF_cyc-lig"/>
    <property type="match status" value="1"/>
</dbReference>